<comment type="similarity">
    <text evidence="1 4">Belongs to the D-isomer specific 2-hydroxyacid dehydrogenase family.</text>
</comment>
<evidence type="ECO:0000313" key="7">
    <source>
        <dbReference type="EMBL" id="KEI43897.1"/>
    </source>
</evidence>
<dbReference type="PROSITE" id="PS00671">
    <property type="entry name" value="D_2_HYDROXYACID_DH_3"/>
    <property type="match status" value="1"/>
</dbReference>
<organism evidence="7 8">
    <name type="scientific">Saccharopolyspora rectivirgula</name>
    <dbReference type="NCBI Taxonomy" id="28042"/>
    <lineage>
        <taxon>Bacteria</taxon>
        <taxon>Bacillati</taxon>
        <taxon>Actinomycetota</taxon>
        <taxon>Actinomycetes</taxon>
        <taxon>Pseudonocardiales</taxon>
        <taxon>Pseudonocardiaceae</taxon>
        <taxon>Saccharopolyspora</taxon>
    </lineage>
</organism>
<keyword evidence="2 4" id="KW-0560">Oxidoreductase</keyword>
<protein>
    <submittedName>
        <fullName evidence="7">2-hydroxyacid dehydrogenase</fullName>
    </submittedName>
</protein>
<dbReference type="GO" id="GO:0051287">
    <property type="term" value="F:NAD binding"/>
    <property type="evidence" value="ECO:0007669"/>
    <property type="project" value="InterPro"/>
</dbReference>
<evidence type="ECO:0000256" key="4">
    <source>
        <dbReference type="RuleBase" id="RU003719"/>
    </source>
</evidence>
<dbReference type="EMBL" id="JNVU01000031">
    <property type="protein sequence ID" value="KEI43897.1"/>
    <property type="molecule type" value="Genomic_DNA"/>
</dbReference>
<evidence type="ECO:0000313" key="8">
    <source>
        <dbReference type="Proteomes" id="UP000031419"/>
    </source>
</evidence>
<dbReference type="RefSeq" id="WP_029720673.1">
    <property type="nucleotide sequence ID" value="NZ_JNVU01000031.1"/>
</dbReference>
<keyword evidence="8" id="KW-1185">Reference proteome</keyword>
<evidence type="ECO:0000259" key="6">
    <source>
        <dbReference type="Pfam" id="PF02826"/>
    </source>
</evidence>
<evidence type="ECO:0000256" key="2">
    <source>
        <dbReference type="ARBA" id="ARBA00023002"/>
    </source>
</evidence>
<feature type="domain" description="D-isomer specific 2-hydroxyacid dehydrogenase catalytic" evidence="5">
    <location>
        <begin position="17"/>
        <end position="313"/>
    </location>
</feature>
<dbReference type="Pfam" id="PF02826">
    <property type="entry name" value="2-Hacid_dh_C"/>
    <property type="match status" value="1"/>
</dbReference>
<accession>A0A073AXU6</accession>
<sequence length="324" mass="35657">MVQPNPKVVALHTGHPPAALQRIQHHADLHISTPEQLPHTLPGAEILYAWDFRTDALTNAWPHATHLRWIHAASAGVDHLLTPELVNSDITLTNSRGVFDQPIAEYVLGLILTFAKDLHTSIRLQDRKHWKHRETEQIHGKTALIIGTGPIGRAIARQLTAAGLTVNAAGRTARHDPDFGHVHRSTDLAHHAGNYDYLVLAAPLTDQTRNLVDDTVLANCKPTARIINIGRGELIDEPALTTALQHGRIAGAALDVFHTEPLPEDSPLWDMPNVLISPHMAGDTTDWTDALVDLFLTNLRAYTQGSKLRNVVNKKLGYVSETEP</sequence>
<feature type="domain" description="D-isomer specific 2-hydroxyacid dehydrogenase NAD-binding" evidence="6">
    <location>
        <begin position="108"/>
        <end position="281"/>
    </location>
</feature>
<dbReference type="SUPFAM" id="SSF52283">
    <property type="entry name" value="Formate/glycerate dehydrogenase catalytic domain-like"/>
    <property type="match status" value="1"/>
</dbReference>
<dbReference type="STRING" id="28042.GU90_13035"/>
<reference evidence="7 8" key="1">
    <citation type="submission" date="2014-06" db="EMBL/GenBank/DDBJ databases">
        <title>Saccharopolyspora rectivirgula DSM-43113 Genome sequencing.</title>
        <authorList>
            <person name="Barrera C."/>
            <person name="Millon L."/>
            <person name="Rognon B."/>
            <person name="Zaugg C."/>
            <person name="Monod M."/>
        </authorList>
    </citation>
    <scope>NUCLEOTIDE SEQUENCE [LARGE SCALE GENOMIC DNA]</scope>
    <source>
        <strain evidence="7 8">DSM 43113</strain>
    </source>
</reference>
<dbReference type="PANTHER" id="PTHR43333">
    <property type="entry name" value="2-HACID_DH_C DOMAIN-CONTAINING PROTEIN"/>
    <property type="match status" value="1"/>
</dbReference>
<dbReference type="Gene3D" id="3.40.50.720">
    <property type="entry name" value="NAD(P)-binding Rossmann-like Domain"/>
    <property type="match status" value="2"/>
</dbReference>
<evidence type="ECO:0000256" key="3">
    <source>
        <dbReference type="ARBA" id="ARBA00023027"/>
    </source>
</evidence>
<dbReference type="eggNOG" id="COG0111">
    <property type="taxonomic scope" value="Bacteria"/>
</dbReference>
<gene>
    <name evidence="7" type="ORF">GU90_13035</name>
</gene>
<dbReference type="InterPro" id="IPR029753">
    <property type="entry name" value="D-isomer_DH_CS"/>
</dbReference>
<dbReference type="CDD" id="cd05300">
    <property type="entry name" value="2-Hacid_dh_1"/>
    <property type="match status" value="1"/>
</dbReference>
<dbReference type="OrthoDB" id="4324715at2"/>
<dbReference type="InterPro" id="IPR006140">
    <property type="entry name" value="D-isomer_DH_NAD-bd"/>
</dbReference>
<dbReference type="SUPFAM" id="SSF51735">
    <property type="entry name" value="NAD(P)-binding Rossmann-fold domains"/>
    <property type="match status" value="1"/>
</dbReference>
<evidence type="ECO:0000256" key="1">
    <source>
        <dbReference type="ARBA" id="ARBA00005854"/>
    </source>
</evidence>
<keyword evidence="3" id="KW-0520">NAD</keyword>
<dbReference type="InterPro" id="IPR006139">
    <property type="entry name" value="D-isomer_2_OHA_DH_cat_dom"/>
</dbReference>
<dbReference type="Pfam" id="PF00389">
    <property type="entry name" value="2-Hacid_dh"/>
    <property type="match status" value="1"/>
</dbReference>
<dbReference type="AlphaFoldDB" id="A0A073AXU6"/>
<name>A0A073AXU6_9PSEU</name>
<dbReference type="PANTHER" id="PTHR43333:SF1">
    <property type="entry name" value="D-ISOMER SPECIFIC 2-HYDROXYACID DEHYDROGENASE NAD-BINDING DOMAIN-CONTAINING PROTEIN"/>
    <property type="match status" value="1"/>
</dbReference>
<dbReference type="GO" id="GO:0016616">
    <property type="term" value="F:oxidoreductase activity, acting on the CH-OH group of donors, NAD or NADP as acceptor"/>
    <property type="evidence" value="ECO:0007669"/>
    <property type="project" value="InterPro"/>
</dbReference>
<dbReference type="Proteomes" id="UP000031419">
    <property type="component" value="Unassembled WGS sequence"/>
</dbReference>
<dbReference type="InterPro" id="IPR036291">
    <property type="entry name" value="NAD(P)-bd_dom_sf"/>
</dbReference>
<comment type="caution">
    <text evidence="7">The sequence shown here is derived from an EMBL/GenBank/DDBJ whole genome shotgun (WGS) entry which is preliminary data.</text>
</comment>
<evidence type="ECO:0000259" key="5">
    <source>
        <dbReference type="Pfam" id="PF00389"/>
    </source>
</evidence>
<proteinExistence type="inferred from homology"/>